<protein>
    <submittedName>
        <fullName evidence="1">Uncharacterized protein</fullName>
    </submittedName>
</protein>
<evidence type="ECO:0000313" key="1">
    <source>
        <dbReference type="EMBL" id="GAC16857.1"/>
    </source>
</evidence>
<dbReference type="Proteomes" id="UP000006334">
    <property type="component" value="Unassembled WGS sequence"/>
</dbReference>
<accession>K6YFE1</accession>
<organism evidence="1 2">
    <name type="scientific">Aliiglaciecola lipolytica E3</name>
    <dbReference type="NCBI Taxonomy" id="1127673"/>
    <lineage>
        <taxon>Bacteria</taxon>
        <taxon>Pseudomonadati</taxon>
        <taxon>Pseudomonadota</taxon>
        <taxon>Gammaproteobacteria</taxon>
        <taxon>Alteromonadales</taxon>
        <taxon>Alteromonadaceae</taxon>
        <taxon>Aliiglaciecola</taxon>
    </lineage>
</organism>
<sequence>MFTQQVDEAFSVIFMTCTGVDVKLTMNDDNNDEPFDD</sequence>
<keyword evidence="2" id="KW-1185">Reference proteome</keyword>
<evidence type="ECO:0000313" key="2">
    <source>
        <dbReference type="Proteomes" id="UP000006334"/>
    </source>
</evidence>
<name>K6YFE1_9ALTE</name>
<dbReference type="AlphaFoldDB" id="K6YFE1"/>
<dbReference type="EMBL" id="BAEN01000076">
    <property type="protein sequence ID" value="GAC16857.1"/>
    <property type="molecule type" value="Genomic_DNA"/>
</dbReference>
<proteinExistence type="predicted"/>
<gene>
    <name evidence="1" type="ORF">GLIP_4246</name>
</gene>
<comment type="caution">
    <text evidence="1">The sequence shown here is derived from an EMBL/GenBank/DDBJ whole genome shotgun (WGS) entry which is preliminary data.</text>
</comment>
<reference evidence="1 2" key="1">
    <citation type="journal article" date="2017" name="Antonie Van Leeuwenhoek">
        <title>Rhizobium rhizosphaerae sp. nov., a novel species isolated from rice rhizosphere.</title>
        <authorList>
            <person name="Zhao J.J."/>
            <person name="Zhang J."/>
            <person name="Zhang R.J."/>
            <person name="Zhang C.W."/>
            <person name="Yin H.Q."/>
            <person name="Zhang X.X."/>
        </authorList>
    </citation>
    <scope>NUCLEOTIDE SEQUENCE [LARGE SCALE GENOMIC DNA]</scope>
    <source>
        <strain evidence="1 2">E3</strain>
    </source>
</reference>